<organism evidence="1">
    <name type="scientific">Florenciella sp. virus SA2</name>
    <dbReference type="NCBI Taxonomy" id="3240092"/>
    <lineage>
        <taxon>Viruses</taxon>
    </lineage>
</organism>
<protein>
    <submittedName>
        <fullName evidence="1">Duf6492 Family Protein</fullName>
    </submittedName>
</protein>
<sequence length="324" mass="37685">MNKIDLVYPCHSKDAEVLQLCIKYARKNIKNLNNIYVVSKTKLSNDAIWISEDSFPFSFQDMINKIGDHHRTGWYYAGWIHLLSIIYIPNILDNVLICDSDTVFLKPTEFVDIDGKSLFSVSPSDGTPLYYEHMYKLVPGLTPQYNMSGVCHHILINKEIMKHMIENVEKIHNKKFHDAWIDVTTENYKTNKHENKPGHIGNDRHKNGPGRATSYELYFSYAIKYFKNNVKIRPLDHILAYKGFFKVKNMNFIKPKLQSRTSKRGNYTVVSQEIENETIFDSLIECLEFHISECRKHDFDAVTFQNHTREGSGKITGKSHGDKR</sequence>
<gene>
    <name evidence="1" type="ORF">FloV-SA2_00492</name>
</gene>
<evidence type="ECO:0000313" key="1">
    <source>
        <dbReference type="EMBL" id="XDO02310.1"/>
    </source>
</evidence>
<dbReference type="EMBL" id="PP542043">
    <property type="protein sequence ID" value="XDO02310.1"/>
    <property type="molecule type" value="Genomic_DNA"/>
</dbReference>
<accession>A0AB39JCA8</accession>
<reference evidence="1" key="1">
    <citation type="submission" date="2024-03" db="EMBL/GenBank/DDBJ databases">
        <title>Eukaryotic viruses encode the ribosomal protein eL40.</title>
        <authorList>
            <person name="Thomy J."/>
            <person name="Schvarcz C.R."/>
            <person name="McBeain K.A."/>
            <person name="Edwards K.F."/>
            <person name="Steward G.F."/>
        </authorList>
    </citation>
    <scope>NUCLEOTIDE SEQUENCE</scope>
    <source>
        <strain evidence="1">FloV-SA2</strain>
    </source>
</reference>
<name>A0AB39JCA8_9VIRU</name>
<proteinExistence type="predicted"/>